<dbReference type="AlphaFoldDB" id="A0AAV4U0B9"/>
<organism evidence="1 2">
    <name type="scientific">Caerostris extrusa</name>
    <name type="common">Bark spider</name>
    <name type="synonym">Caerostris bankana</name>
    <dbReference type="NCBI Taxonomy" id="172846"/>
    <lineage>
        <taxon>Eukaryota</taxon>
        <taxon>Metazoa</taxon>
        <taxon>Ecdysozoa</taxon>
        <taxon>Arthropoda</taxon>
        <taxon>Chelicerata</taxon>
        <taxon>Arachnida</taxon>
        <taxon>Araneae</taxon>
        <taxon>Araneomorphae</taxon>
        <taxon>Entelegynae</taxon>
        <taxon>Araneoidea</taxon>
        <taxon>Araneidae</taxon>
        <taxon>Caerostris</taxon>
    </lineage>
</organism>
<reference evidence="1 2" key="1">
    <citation type="submission" date="2021-06" db="EMBL/GenBank/DDBJ databases">
        <title>Caerostris extrusa draft genome.</title>
        <authorList>
            <person name="Kono N."/>
            <person name="Arakawa K."/>
        </authorList>
    </citation>
    <scope>NUCLEOTIDE SEQUENCE [LARGE SCALE GENOMIC DNA]</scope>
</reference>
<protein>
    <submittedName>
        <fullName evidence="1">Uncharacterized protein</fullName>
    </submittedName>
</protein>
<sequence>MAFLARGHKEDLKVLTMELGVDAISIMKVIVLKKVGTTAFPSLSLPTYIGMLSTANHVSLRFTEFHGLIWA</sequence>
<name>A0AAV4U0B9_CAEEX</name>
<accession>A0AAV4U0B9</accession>
<evidence type="ECO:0000313" key="2">
    <source>
        <dbReference type="Proteomes" id="UP001054945"/>
    </source>
</evidence>
<evidence type="ECO:0000313" key="1">
    <source>
        <dbReference type="EMBL" id="GIY51189.1"/>
    </source>
</evidence>
<dbReference type="EMBL" id="BPLR01012083">
    <property type="protein sequence ID" value="GIY51189.1"/>
    <property type="molecule type" value="Genomic_DNA"/>
</dbReference>
<comment type="caution">
    <text evidence="1">The sequence shown here is derived from an EMBL/GenBank/DDBJ whole genome shotgun (WGS) entry which is preliminary data.</text>
</comment>
<dbReference type="Proteomes" id="UP001054945">
    <property type="component" value="Unassembled WGS sequence"/>
</dbReference>
<keyword evidence="2" id="KW-1185">Reference proteome</keyword>
<gene>
    <name evidence="1" type="ORF">CEXT_358431</name>
</gene>
<proteinExistence type="predicted"/>